<feature type="domain" description="Aminotransferase class I/classII large" evidence="7">
    <location>
        <begin position="41"/>
        <end position="385"/>
    </location>
</feature>
<dbReference type="InterPro" id="IPR015421">
    <property type="entry name" value="PyrdxlP-dep_Trfase_major"/>
</dbReference>
<evidence type="ECO:0000256" key="4">
    <source>
        <dbReference type="ARBA" id="ARBA00022576"/>
    </source>
</evidence>
<keyword evidence="6" id="KW-0663">Pyridoxal phosphate</keyword>
<dbReference type="CDD" id="cd00609">
    <property type="entry name" value="AAT_like"/>
    <property type="match status" value="1"/>
</dbReference>
<dbReference type="Gene3D" id="3.90.1150.10">
    <property type="entry name" value="Aspartate Aminotransferase, domain 1"/>
    <property type="match status" value="1"/>
</dbReference>
<keyword evidence="5" id="KW-0808">Transferase</keyword>
<evidence type="ECO:0000313" key="8">
    <source>
        <dbReference type="EMBL" id="SMG48538.1"/>
    </source>
</evidence>
<dbReference type="OrthoDB" id="1360at2"/>
<sequence>MRYSKRVEWCDTSDIGDILKALSNPEILSLAGGLPAPELFPIEEVKMATALVLDREGERALQYSSAYGDPRLREIVAKRMTEKYRTPAQADEVLITNGSQQALDMAGKVFLDEGSVVLCESPTYLGALGAFKTYGARFVGVETDKDGMVIEDLERKLKEVDDVRLVYVNPDFQNPTGIDWSVERRKAFAEVVGRYGVPAIEDNPYGELRFDGPCPPSIKSFDTSGVVISLGSFSKIFCPGMRVAWMIAEPEILSKFADMKQNDILCSSTLHQAQVVAYMEMFDLDLHVERICQVYSKRLSVMMESIGQFFPEGAVVNPPAGGLFAWVELPEGINAREVFKVAVEEHKVAFVPGGAFFAEPGQDNYMRLNFSGVGEDRIREGIRRLGQVLSQSL</sequence>
<evidence type="ECO:0000256" key="2">
    <source>
        <dbReference type="ARBA" id="ARBA00007441"/>
    </source>
</evidence>
<name>A0A1X7L3S9_9BACT</name>
<dbReference type="Pfam" id="PF00155">
    <property type="entry name" value="Aminotran_1_2"/>
    <property type="match status" value="1"/>
</dbReference>
<dbReference type="InterPro" id="IPR004839">
    <property type="entry name" value="Aminotransferase_I/II_large"/>
</dbReference>
<dbReference type="RefSeq" id="WP_085545572.1">
    <property type="nucleotide sequence ID" value="NZ_FXBB01000046.1"/>
</dbReference>
<evidence type="ECO:0000313" key="9">
    <source>
        <dbReference type="Proteomes" id="UP000193355"/>
    </source>
</evidence>
<evidence type="ECO:0000256" key="6">
    <source>
        <dbReference type="ARBA" id="ARBA00022898"/>
    </source>
</evidence>
<evidence type="ECO:0000256" key="3">
    <source>
        <dbReference type="ARBA" id="ARBA00011738"/>
    </source>
</evidence>
<dbReference type="STRING" id="561720.SAMN06275492_1461"/>
<dbReference type="PANTHER" id="PTHR42790">
    <property type="entry name" value="AMINOTRANSFERASE"/>
    <property type="match status" value="1"/>
</dbReference>
<dbReference type="SUPFAM" id="SSF53383">
    <property type="entry name" value="PLP-dependent transferases"/>
    <property type="match status" value="1"/>
</dbReference>
<dbReference type="InterPro" id="IPR015422">
    <property type="entry name" value="PyrdxlP-dep_Trfase_small"/>
</dbReference>
<dbReference type="GO" id="GO:0008483">
    <property type="term" value="F:transaminase activity"/>
    <property type="evidence" value="ECO:0007669"/>
    <property type="project" value="UniProtKB-KW"/>
</dbReference>
<protein>
    <submittedName>
        <fullName evidence="8">2-aminoadipate transaminase</fullName>
    </submittedName>
</protein>
<dbReference type="EMBL" id="FXBB01000046">
    <property type="protein sequence ID" value="SMG48538.1"/>
    <property type="molecule type" value="Genomic_DNA"/>
</dbReference>
<keyword evidence="9" id="KW-1185">Reference proteome</keyword>
<comment type="cofactor">
    <cofactor evidence="1">
        <name>pyridoxal 5'-phosphate</name>
        <dbReference type="ChEBI" id="CHEBI:597326"/>
    </cofactor>
</comment>
<dbReference type="GO" id="GO:1901605">
    <property type="term" value="P:alpha-amino acid metabolic process"/>
    <property type="evidence" value="ECO:0007669"/>
    <property type="project" value="TreeGrafter"/>
</dbReference>
<comment type="similarity">
    <text evidence="2">Belongs to the class-I pyridoxal-phosphate-dependent aminotransferase family.</text>
</comment>
<reference evidence="9" key="1">
    <citation type="submission" date="2017-04" db="EMBL/GenBank/DDBJ databases">
        <authorList>
            <person name="Varghese N."/>
            <person name="Submissions S."/>
        </authorList>
    </citation>
    <scope>NUCLEOTIDE SEQUENCE [LARGE SCALE GENOMIC DNA]</scope>
    <source>
        <strain evidence="9">USBA 82</strain>
    </source>
</reference>
<evidence type="ECO:0000259" key="7">
    <source>
        <dbReference type="Pfam" id="PF00155"/>
    </source>
</evidence>
<dbReference type="FunFam" id="3.40.640.10:FF:000053">
    <property type="entry name" value="Aminotransferase, class I"/>
    <property type="match status" value="1"/>
</dbReference>
<dbReference type="InterPro" id="IPR050859">
    <property type="entry name" value="Class-I_PLP-dep_aminotransf"/>
</dbReference>
<proteinExistence type="inferred from homology"/>
<keyword evidence="4" id="KW-0032">Aminotransferase</keyword>
<evidence type="ECO:0000256" key="1">
    <source>
        <dbReference type="ARBA" id="ARBA00001933"/>
    </source>
</evidence>
<dbReference type="InterPro" id="IPR015424">
    <property type="entry name" value="PyrdxlP-dep_Trfase"/>
</dbReference>
<comment type="subunit">
    <text evidence="3">Homodimer.</text>
</comment>
<dbReference type="Gene3D" id="3.40.640.10">
    <property type="entry name" value="Type I PLP-dependent aspartate aminotransferase-like (Major domain)"/>
    <property type="match status" value="1"/>
</dbReference>
<evidence type="ECO:0000256" key="5">
    <source>
        <dbReference type="ARBA" id="ARBA00022679"/>
    </source>
</evidence>
<dbReference type="GO" id="GO:0030170">
    <property type="term" value="F:pyridoxal phosphate binding"/>
    <property type="evidence" value="ECO:0007669"/>
    <property type="project" value="InterPro"/>
</dbReference>
<gene>
    <name evidence="8" type="ORF">SAMN06275492_1461</name>
</gene>
<dbReference type="Proteomes" id="UP000193355">
    <property type="component" value="Unassembled WGS sequence"/>
</dbReference>
<dbReference type="AlphaFoldDB" id="A0A1X7L3S9"/>
<accession>A0A1X7L3S9</accession>
<organism evidence="8 9">
    <name type="scientific">Dethiosulfovibrio salsuginis</name>
    <dbReference type="NCBI Taxonomy" id="561720"/>
    <lineage>
        <taxon>Bacteria</taxon>
        <taxon>Thermotogati</taxon>
        <taxon>Synergistota</taxon>
        <taxon>Synergistia</taxon>
        <taxon>Synergistales</taxon>
        <taxon>Dethiosulfovibrionaceae</taxon>
        <taxon>Dethiosulfovibrio</taxon>
    </lineage>
</organism>
<dbReference type="PANTHER" id="PTHR42790:SF19">
    <property type="entry name" value="KYNURENINE_ALPHA-AMINOADIPATE AMINOTRANSFERASE, MITOCHONDRIAL"/>
    <property type="match status" value="1"/>
</dbReference>